<evidence type="ECO:0000256" key="13">
    <source>
        <dbReference type="ARBA" id="ARBA00023229"/>
    </source>
</evidence>
<comment type="catalytic activity">
    <reaction evidence="1">
        <text>isopentenyl diphosphate = dimethylallyl diphosphate</text>
        <dbReference type="Rhea" id="RHEA:23284"/>
        <dbReference type="ChEBI" id="CHEBI:57623"/>
        <dbReference type="ChEBI" id="CHEBI:128769"/>
        <dbReference type="EC" id="5.3.3.2"/>
    </reaction>
</comment>
<evidence type="ECO:0000256" key="9">
    <source>
        <dbReference type="ARBA" id="ARBA00022778"/>
    </source>
</evidence>
<evidence type="ECO:0000256" key="1">
    <source>
        <dbReference type="ARBA" id="ARBA00000374"/>
    </source>
</evidence>
<dbReference type="CDD" id="cd02885">
    <property type="entry name" value="NUDIX_IPP_Isomerase"/>
    <property type="match status" value="1"/>
</dbReference>
<comment type="pathway">
    <text evidence="4">Isoprenoid biosynthesis; dimethylallyl diphosphate biosynthesis; dimethylallyl diphosphate from isopentenyl diphosphate: step 1/1.</text>
</comment>
<keyword evidence="9" id="KW-0152">Cholesterol biosynthesis</keyword>
<dbReference type="PANTHER" id="PTHR10885">
    <property type="entry name" value="ISOPENTENYL-DIPHOSPHATE DELTA-ISOMERASE"/>
    <property type="match status" value="1"/>
</dbReference>
<dbReference type="GO" id="GO:0046872">
    <property type="term" value="F:metal ion binding"/>
    <property type="evidence" value="ECO:0007669"/>
    <property type="project" value="UniProtKB-KW"/>
</dbReference>
<gene>
    <name evidence="17" type="primary">LOC111350395</name>
</gene>
<organism evidence="16 17">
    <name type="scientific">Spodoptera litura</name>
    <name type="common">Asian cotton leafworm</name>
    <dbReference type="NCBI Taxonomy" id="69820"/>
    <lineage>
        <taxon>Eukaryota</taxon>
        <taxon>Metazoa</taxon>
        <taxon>Ecdysozoa</taxon>
        <taxon>Arthropoda</taxon>
        <taxon>Hexapoda</taxon>
        <taxon>Insecta</taxon>
        <taxon>Pterygota</taxon>
        <taxon>Neoptera</taxon>
        <taxon>Endopterygota</taxon>
        <taxon>Lepidoptera</taxon>
        <taxon>Glossata</taxon>
        <taxon>Ditrysia</taxon>
        <taxon>Noctuoidea</taxon>
        <taxon>Noctuidae</taxon>
        <taxon>Amphipyrinae</taxon>
        <taxon>Spodoptera</taxon>
    </lineage>
</organism>
<feature type="domain" description="Nudix hydrolase" evidence="15">
    <location>
        <begin position="84"/>
        <end position="226"/>
    </location>
</feature>
<dbReference type="GO" id="GO:0004452">
    <property type="term" value="F:isopentenyl-diphosphate delta-isomerase activity"/>
    <property type="evidence" value="ECO:0007669"/>
    <property type="project" value="UniProtKB-EC"/>
</dbReference>
<evidence type="ECO:0000256" key="11">
    <source>
        <dbReference type="ARBA" id="ARBA00022955"/>
    </source>
</evidence>
<dbReference type="Gene3D" id="3.90.79.10">
    <property type="entry name" value="Nucleoside Triphosphate Pyrophosphohydrolase"/>
    <property type="match status" value="1"/>
</dbReference>
<keyword evidence="16" id="KW-1185">Reference proteome</keyword>
<keyword evidence="10" id="KW-0460">Magnesium</keyword>
<dbReference type="InterPro" id="IPR015797">
    <property type="entry name" value="NUDIX_hydrolase-like_dom_sf"/>
</dbReference>
<comment type="similarity">
    <text evidence="5">Belongs to the IPP isomerase type 1 family.</text>
</comment>
<evidence type="ECO:0000256" key="4">
    <source>
        <dbReference type="ARBA" id="ARBA00004826"/>
    </source>
</evidence>
<keyword evidence="8" id="KW-0479">Metal-binding</keyword>
<evidence type="ECO:0000256" key="3">
    <source>
        <dbReference type="ARBA" id="ARBA00003951"/>
    </source>
</evidence>
<keyword evidence="9" id="KW-1207">Sterol metabolism</keyword>
<evidence type="ECO:0000313" key="16">
    <source>
        <dbReference type="Proteomes" id="UP000301870"/>
    </source>
</evidence>
<dbReference type="KEGG" id="sliu:111350395"/>
<keyword evidence="9" id="KW-0753">Steroid metabolism</keyword>
<evidence type="ECO:0000256" key="8">
    <source>
        <dbReference type="ARBA" id="ARBA00022723"/>
    </source>
</evidence>
<evidence type="ECO:0000256" key="5">
    <source>
        <dbReference type="ARBA" id="ARBA00007579"/>
    </source>
</evidence>
<dbReference type="InterPro" id="IPR011876">
    <property type="entry name" value="IsopentenylPP_isomerase_typ1"/>
</dbReference>
<keyword evidence="9" id="KW-0153">Cholesterol metabolism</keyword>
<dbReference type="GO" id="GO:0006695">
    <property type="term" value="P:cholesterol biosynthetic process"/>
    <property type="evidence" value="ECO:0007669"/>
    <property type="project" value="UniProtKB-KW"/>
</dbReference>
<dbReference type="PROSITE" id="PS51462">
    <property type="entry name" value="NUDIX"/>
    <property type="match status" value="1"/>
</dbReference>
<dbReference type="PANTHER" id="PTHR10885:SF0">
    <property type="entry name" value="ISOPENTENYL-DIPHOSPHATE DELTA-ISOMERASE"/>
    <property type="match status" value="1"/>
</dbReference>
<dbReference type="Pfam" id="PF00293">
    <property type="entry name" value="NUDIX"/>
    <property type="match status" value="1"/>
</dbReference>
<dbReference type="FunFam" id="3.90.79.10:FF:000012">
    <property type="entry name" value="Isopentenyl-diphosphate Delta-isomerase 1"/>
    <property type="match status" value="1"/>
</dbReference>
<protein>
    <recommendedName>
        <fullName evidence="6">isopentenyl-diphosphate Delta-isomerase</fullName>
        <ecNumber evidence="6">5.3.3.2</ecNumber>
    </recommendedName>
</protein>
<dbReference type="AlphaFoldDB" id="A0A9J7ILY6"/>
<comment type="function">
    <text evidence="3">Catalyzes the 1,3-allylic rearrangement of the homoallylic substrate isopentenyl (IPP) to its highly electrophilic allylic isomer, dimethylallyl diphosphate (DMAPP).</text>
</comment>
<comment type="cofactor">
    <cofactor evidence="2">
        <name>Mg(2+)</name>
        <dbReference type="ChEBI" id="CHEBI:18420"/>
    </cofactor>
</comment>
<evidence type="ECO:0000256" key="10">
    <source>
        <dbReference type="ARBA" id="ARBA00022842"/>
    </source>
</evidence>
<dbReference type="NCBIfam" id="TIGR02150">
    <property type="entry name" value="IPP_isom_1"/>
    <property type="match status" value="1"/>
</dbReference>
<dbReference type="OrthoDB" id="510307at2759"/>
<reference evidence="17" key="1">
    <citation type="submission" date="2025-08" db="UniProtKB">
        <authorList>
            <consortium name="RefSeq"/>
        </authorList>
    </citation>
    <scope>IDENTIFICATION</scope>
    <source>
        <strain evidence="17">Ishihara</strain>
        <tissue evidence="17">Whole body</tissue>
    </source>
</reference>
<dbReference type="GO" id="GO:0005737">
    <property type="term" value="C:cytoplasm"/>
    <property type="evidence" value="ECO:0007669"/>
    <property type="project" value="TreeGrafter"/>
</dbReference>
<evidence type="ECO:0000256" key="2">
    <source>
        <dbReference type="ARBA" id="ARBA00001946"/>
    </source>
</evidence>
<evidence type="ECO:0000259" key="15">
    <source>
        <dbReference type="PROSITE" id="PS51462"/>
    </source>
</evidence>
<sequence>MLVRSVMTSYKCGRMLWNTARVDKKFVCINAAMNQSTEAGDNITDVQAASLKKDMCLLVDERDNIIGTASKRECHRVGPDGMVPLHRAFSVLMFNSAGELLVQKRASQKVTYPNAITNTCCSHPLLIDGVPEDVTTAAIRRLNEELGIPKQQLNREDFTLISRFIYADPGDGVWGEYELDHVLILRSDAQVKPNPNEIEDVKYVAKNKMDSFIANQKDPITPWFKLIHQHMLPYWWDNLHRLKDIAEPDMIHSFVNKDL</sequence>
<keyword evidence="12" id="KW-0443">Lipid metabolism</keyword>
<evidence type="ECO:0000256" key="14">
    <source>
        <dbReference type="ARBA" id="ARBA00023235"/>
    </source>
</evidence>
<dbReference type="InterPro" id="IPR000086">
    <property type="entry name" value="NUDIX_hydrolase_dom"/>
</dbReference>
<keyword evidence="13" id="KW-0414">Isoprene biosynthesis</keyword>
<evidence type="ECO:0000313" key="17">
    <source>
        <dbReference type="RefSeq" id="XP_022817725.1"/>
    </source>
</evidence>
<evidence type="ECO:0000256" key="6">
    <source>
        <dbReference type="ARBA" id="ARBA00012057"/>
    </source>
</evidence>
<keyword evidence="9" id="KW-0756">Sterol biosynthesis</keyword>
<name>A0A9J7ILY6_SPOLT</name>
<dbReference type="EC" id="5.3.3.2" evidence="6"/>
<keyword evidence="7" id="KW-0444">Lipid biosynthesis</keyword>
<dbReference type="GO" id="GO:0009240">
    <property type="term" value="P:isopentenyl diphosphate biosynthetic process"/>
    <property type="evidence" value="ECO:0007669"/>
    <property type="project" value="TreeGrafter"/>
</dbReference>
<proteinExistence type="inferred from homology"/>
<dbReference type="RefSeq" id="XP_022817725.1">
    <property type="nucleotide sequence ID" value="XM_022961957.1"/>
</dbReference>
<keyword evidence="11" id="KW-0752">Steroid biosynthesis</keyword>
<dbReference type="NCBIfam" id="NF002995">
    <property type="entry name" value="PRK03759.1"/>
    <property type="match status" value="1"/>
</dbReference>
<dbReference type="Proteomes" id="UP000301870">
    <property type="component" value="Chromosome 11"/>
</dbReference>
<keyword evidence="14" id="KW-0413">Isomerase</keyword>
<evidence type="ECO:0000256" key="12">
    <source>
        <dbReference type="ARBA" id="ARBA00023098"/>
    </source>
</evidence>
<accession>A0A9J7ILY6</accession>
<evidence type="ECO:0000256" key="7">
    <source>
        <dbReference type="ARBA" id="ARBA00022516"/>
    </source>
</evidence>
<dbReference type="GeneID" id="111350395"/>
<dbReference type="SUPFAM" id="SSF55811">
    <property type="entry name" value="Nudix"/>
    <property type="match status" value="1"/>
</dbReference>